<reference evidence="4 5" key="1">
    <citation type="submission" date="2013-11" db="EMBL/GenBank/DDBJ databases">
        <title>The Damaraland mole rat (Fukomys damarensis) genome and evolution of African mole rats.</title>
        <authorList>
            <person name="Gladyshev V.N."/>
            <person name="Fang X."/>
        </authorList>
    </citation>
    <scope>NUCLEOTIDE SEQUENCE [LARGE SCALE GENOMIC DNA]</scope>
    <source>
        <tissue evidence="4">Liver</tissue>
    </source>
</reference>
<dbReference type="Pfam" id="PF05811">
    <property type="entry name" value="DUF842"/>
    <property type="match status" value="1"/>
</dbReference>
<organism evidence="4 5">
    <name type="scientific">Fukomys damarensis</name>
    <name type="common">Damaraland mole rat</name>
    <name type="synonym">Cryptomys damarensis</name>
    <dbReference type="NCBI Taxonomy" id="885580"/>
    <lineage>
        <taxon>Eukaryota</taxon>
        <taxon>Metazoa</taxon>
        <taxon>Chordata</taxon>
        <taxon>Craniata</taxon>
        <taxon>Vertebrata</taxon>
        <taxon>Euteleostomi</taxon>
        <taxon>Mammalia</taxon>
        <taxon>Eutheria</taxon>
        <taxon>Euarchontoglires</taxon>
        <taxon>Glires</taxon>
        <taxon>Rodentia</taxon>
        <taxon>Hystricomorpha</taxon>
        <taxon>Bathyergidae</taxon>
        <taxon>Fukomys</taxon>
    </lineage>
</organism>
<dbReference type="Proteomes" id="UP000028990">
    <property type="component" value="Unassembled WGS sequence"/>
</dbReference>
<dbReference type="EMBL" id="KN122106">
    <property type="protein sequence ID" value="KFO32946.1"/>
    <property type="molecule type" value="Genomic_DNA"/>
</dbReference>
<name>A0A091EC99_FUKDA</name>
<comment type="similarity">
    <text evidence="1">Belongs to the FAM136 family.</text>
</comment>
<sequence length="66" mass="7549">MQGLRFRYSTSRSEDNQASMQQVHQHIQRGHAPLAQAQVLVINELEKFQDSLALAPRIAIPKPKIR</sequence>
<accession>A0A091EC99</accession>
<evidence type="ECO:0000256" key="2">
    <source>
        <dbReference type="ARBA" id="ARBA00017657"/>
    </source>
</evidence>
<evidence type="ECO:0000256" key="3">
    <source>
        <dbReference type="SAM" id="MobiDB-lite"/>
    </source>
</evidence>
<gene>
    <name evidence="4" type="ORF">H920_05562</name>
</gene>
<keyword evidence="5" id="KW-1185">Reference proteome</keyword>
<dbReference type="PANTHER" id="PTHR21096">
    <property type="entry name" value="PROTEIN FAM136A"/>
    <property type="match status" value="1"/>
</dbReference>
<evidence type="ECO:0000256" key="1">
    <source>
        <dbReference type="ARBA" id="ARBA00009952"/>
    </source>
</evidence>
<dbReference type="InterPro" id="IPR008560">
    <property type="entry name" value="DUF842_euk"/>
</dbReference>
<dbReference type="PANTHER" id="PTHR21096:SF0">
    <property type="entry name" value="PROTEIN FAM136A"/>
    <property type="match status" value="1"/>
</dbReference>
<evidence type="ECO:0000313" key="4">
    <source>
        <dbReference type="EMBL" id="KFO32946.1"/>
    </source>
</evidence>
<proteinExistence type="inferred from homology"/>
<evidence type="ECO:0000313" key="5">
    <source>
        <dbReference type="Proteomes" id="UP000028990"/>
    </source>
</evidence>
<feature type="compositionally biased region" description="Polar residues" evidence="3">
    <location>
        <begin position="8"/>
        <end position="20"/>
    </location>
</feature>
<dbReference type="GO" id="GO:0005737">
    <property type="term" value="C:cytoplasm"/>
    <property type="evidence" value="ECO:0007669"/>
    <property type="project" value="TreeGrafter"/>
</dbReference>
<protein>
    <recommendedName>
        <fullName evidence="2">Protein FAM136A</fullName>
    </recommendedName>
</protein>
<dbReference type="AlphaFoldDB" id="A0A091EC99"/>
<feature type="region of interest" description="Disordered" evidence="3">
    <location>
        <begin position="1"/>
        <end position="20"/>
    </location>
</feature>